<dbReference type="Pfam" id="PF13374">
    <property type="entry name" value="TPR_10"/>
    <property type="match status" value="3"/>
</dbReference>
<dbReference type="Pfam" id="PF12770">
    <property type="entry name" value="CHAT"/>
    <property type="match status" value="1"/>
</dbReference>
<evidence type="ECO:0000313" key="5">
    <source>
        <dbReference type="EMBL" id="OAN44677.1"/>
    </source>
</evidence>
<dbReference type="RefSeq" id="WP_068495515.1">
    <property type="nucleotide sequence ID" value="NZ_LWQT01000109.1"/>
</dbReference>
<accession>A0A178M8Y2</accession>
<evidence type="ECO:0000256" key="1">
    <source>
        <dbReference type="ARBA" id="ARBA00022737"/>
    </source>
</evidence>
<comment type="caution">
    <text evidence="5">The sequence shown here is derived from an EMBL/GenBank/DDBJ whole genome shotgun (WGS) entry which is preliminary data.</text>
</comment>
<keyword evidence="2" id="KW-0802">TPR repeat</keyword>
<name>A0A178M8Y2_9PROT</name>
<dbReference type="EMBL" id="LWQT01000109">
    <property type="protein sequence ID" value="OAN44677.1"/>
    <property type="molecule type" value="Genomic_DNA"/>
</dbReference>
<dbReference type="InterPro" id="IPR024983">
    <property type="entry name" value="CHAT_dom"/>
</dbReference>
<reference evidence="5 6" key="1">
    <citation type="submission" date="2016-04" db="EMBL/GenBank/DDBJ databases">
        <title>Draft genome sequence of freshwater magnetotactic bacteria Magnetospirillum marisnigri SP-1 and Magnetospirillum moscoviense BB-1.</title>
        <authorList>
            <person name="Koziaeva V."/>
            <person name="Dziuba M.V."/>
            <person name="Ivanov T.M."/>
            <person name="Kuznetsov B."/>
            <person name="Grouzdev D.S."/>
        </authorList>
    </citation>
    <scope>NUCLEOTIDE SEQUENCE [LARGE SCALE GENOMIC DNA]</scope>
    <source>
        <strain evidence="5 6">SP-1</strain>
    </source>
</reference>
<dbReference type="OrthoDB" id="9787760at2"/>
<dbReference type="PANTHER" id="PTHR45641">
    <property type="entry name" value="TETRATRICOPEPTIDE REPEAT PROTEIN (AFU_ORTHOLOGUE AFUA_6G03870)"/>
    <property type="match status" value="1"/>
</dbReference>
<dbReference type="SMART" id="SM00028">
    <property type="entry name" value="TPR"/>
    <property type="match status" value="9"/>
</dbReference>
<dbReference type="InterPro" id="IPR011990">
    <property type="entry name" value="TPR-like_helical_dom_sf"/>
</dbReference>
<dbReference type="Proteomes" id="UP000078428">
    <property type="component" value="Unassembled WGS sequence"/>
</dbReference>
<feature type="signal peptide" evidence="3">
    <location>
        <begin position="1"/>
        <end position="26"/>
    </location>
</feature>
<dbReference type="Pfam" id="PF13424">
    <property type="entry name" value="TPR_12"/>
    <property type="match status" value="3"/>
</dbReference>
<evidence type="ECO:0000256" key="3">
    <source>
        <dbReference type="SAM" id="SignalP"/>
    </source>
</evidence>
<protein>
    <recommendedName>
        <fullName evidence="4">CHAT domain-containing protein</fullName>
    </recommendedName>
</protein>
<dbReference type="AlphaFoldDB" id="A0A178M8Y2"/>
<dbReference type="InterPro" id="IPR019734">
    <property type="entry name" value="TPR_rpt"/>
</dbReference>
<keyword evidence="3" id="KW-0732">Signal</keyword>
<feature type="chain" id="PRO_5008091768" description="CHAT domain-containing protein" evidence="3">
    <location>
        <begin position="27"/>
        <end position="1219"/>
    </location>
</feature>
<organism evidence="5 6">
    <name type="scientific">Paramagnetospirillum marisnigri</name>
    <dbReference type="NCBI Taxonomy" id="1285242"/>
    <lineage>
        <taxon>Bacteria</taxon>
        <taxon>Pseudomonadati</taxon>
        <taxon>Pseudomonadota</taxon>
        <taxon>Alphaproteobacteria</taxon>
        <taxon>Rhodospirillales</taxon>
        <taxon>Magnetospirillaceae</taxon>
        <taxon>Paramagnetospirillum</taxon>
    </lineage>
</organism>
<proteinExistence type="predicted"/>
<dbReference type="InterPro" id="IPR018247">
    <property type="entry name" value="EF_Hand_1_Ca_BS"/>
</dbReference>
<feature type="domain" description="CHAT" evidence="4">
    <location>
        <begin position="877"/>
        <end position="1218"/>
    </location>
</feature>
<evidence type="ECO:0000259" key="4">
    <source>
        <dbReference type="Pfam" id="PF12770"/>
    </source>
</evidence>
<dbReference type="SUPFAM" id="SSF48452">
    <property type="entry name" value="TPR-like"/>
    <property type="match status" value="4"/>
</dbReference>
<evidence type="ECO:0000256" key="2">
    <source>
        <dbReference type="ARBA" id="ARBA00022803"/>
    </source>
</evidence>
<dbReference type="STRING" id="1285242.A6A04_07560"/>
<keyword evidence="1" id="KW-0677">Repeat</keyword>
<gene>
    <name evidence="5" type="ORF">A6A04_07560</name>
</gene>
<evidence type="ECO:0000313" key="6">
    <source>
        <dbReference type="Proteomes" id="UP000078428"/>
    </source>
</evidence>
<sequence>MIAGRSVKAFGSALVVAWLMAAPAAAQSVDEAIAKAAAAMQAGKGDEVMRQAAEITRLRDVLPPWVAEKQQAASGVPQAKQRAAVLWNRAHQQAIASAGGGDLPKAMEEASQALNIAKDNLGEGHLATIISATDLAGLQQLAGMSDAAEASFQLALKLSQASLGEGHPETLKIAQALASHYQSQAKMDAAVKTYQAAAKASATALGAEHPATLRLQMSVARSQVNASKVKDGEKLLDATCAAARKVYGAAHGEYSRCVAQQGAMKRHQGEYNAAAGLYDQALAIQKLALAPSDPLGLTSRIDAGAVYHRQGRLAEAQSVLESVVKDAGAANDITNLLSAKGDLADVLDDRGEYDKAEAMAKEVLEAQTARLGAAHPNTLAALSSLASVYRKQGRLLEAEKTFQDALERYLKVLGPDHASSVIATNNLGEILEKQGIYERAEPYLRAALDSSRKAFGETHPTTMTTMNNLALLYESQGVFDKAEPLYQSVIAVFSKTIGPKHPDTIASTNNLAYLYMLKGEPERASAMFKQVHEAWSKAYGPRHQNTLKALNNLARAYHRMGKVKEAEPLLEQALASRRAVLGEKHLDTLRSMHDLGALYRTTKRLKEAEALLRKTLAADEAVLGPAHPYTFETLNTLGAVLEDKGDIKGAAEVRKTTFMRRTEFLNRVLYVTGDNAREGYVRLHGPELAAYVSALTKLDEETAGRSLMEVSLNRKGILLKVASEIQQMTRLSRDPELTKITDELSEVRKKLAALTLSGPTDETKDNHVEVINGLEEKVNTLQGALGRASARFQKSVAPIALDDLVKALPSGAVLVDFFIYGEEGTQKLVAAVMRKDGDTPSFGLVKYDALPPIDAAILKYRAEIQNEDVDIDDLLDLGQSVHKLVWQPLERLIKTSTKVYVVPDGGLNILPLSALVEPSRKYLIERIDLYVLNSTRDLLPSTIQAAKGGYMINAGPDYNTDEVVGKAVLEKARSRSAGSEFQNTMRGGAAGMRGLKFDPLPGAEKEGQLIQKTVENQGKPTTVYSKADAQERVLREMNQPPEVLHIATHGFFLKADDTLRKRLLKLQRSSDFQFPPPGDNPLLRAGLAFAGINSNAAVLGDIDTDNDGVLTALEVLGLDLTGTRLAILSACETGLGEIHEGEGVYGLRRAFQEAGAQSVVSSLWEVSDAGTQTLMAALYKRLLAGKTPHDALREAQLEMLRNSQWSMPYIWSAFFMVGG</sequence>
<dbReference type="PANTHER" id="PTHR45641:SF19">
    <property type="entry name" value="NEPHROCYSTIN-3"/>
    <property type="match status" value="1"/>
</dbReference>
<keyword evidence="6" id="KW-1185">Reference proteome</keyword>
<dbReference type="PROSITE" id="PS00018">
    <property type="entry name" value="EF_HAND_1"/>
    <property type="match status" value="1"/>
</dbReference>
<dbReference type="Gene3D" id="1.25.40.10">
    <property type="entry name" value="Tetratricopeptide repeat domain"/>
    <property type="match status" value="4"/>
</dbReference>